<comment type="caution">
    <text evidence="2">The sequence shown here is derived from an EMBL/GenBank/DDBJ whole genome shotgun (WGS) entry which is preliminary data.</text>
</comment>
<evidence type="ECO:0000256" key="1">
    <source>
        <dbReference type="SAM" id="MobiDB-lite"/>
    </source>
</evidence>
<feature type="region of interest" description="Disordered" evidence="1">
    <location>
        <begin position="83"/>
        <end position="115"/>
    </location>
</feature>
<dbReference type="Proteomes" id="UP000324800">
    <property type="component" value="Unassembled WGS sequence"/>
</dbReference>
<protein>
    <submittedName>
        <fullName evidence="2">Uncharacterized protein</fullName>
    </submittedName>
</protein>
<organism evidence="2 3">
    <name type="scientific">Streblomastix strix</name>
    <dbReference type="NCBI Taxonomy" id="222440"/>
    <lineage>
        <taxon>Eukaryota</taxon>
        <taxon>Metamonada</taxon>
        <taxon>Preaxostyla</taxon>
        <taxon>Oxymonadida</taxon>
        <taxon>Streblomastigidae</taxon>
        <taxon>Streblomastix</taxon>
    </lineage>
</organism>
<accession>A0A5J4W9B7</accession>
<feature type="compositionally biased region" description="Low complexity" evidence="1">
    <location>
        <begin position="98"/>
        <end position="111"/>
    </location>
</feature>
<dbReference type="AlphaFoldDB" id="A0A5J4W9B7"/>
<dbReference type="EMBL" id="SNRW01002858">
    <property type="protein sequence ID" value="KAA6391508.1"/>
    <property type="molecule type" value="Genomic_DNA"/>
</dbReference>
<evidence type="ECO:0000313" key="2">
    <source>
        <dbReference type="EMBL" id="KAA6391508.1"/>
    </source>
</evidence>
<name>A0A5J4W9B7_9EUKA</name>
<sequence length="307" mass="34881">MKNNYAAILELIDEIFDYKDIQTTNTDDIKSFIKSDMRGAKTMLKQITVKISKIRNVFPYQLLSSAELKLGFLQNVRTSEQFQNQSSSTSSPFKQPISQSGTKTKSKSSSSFNNDNNRCQDIRSLVQVHINLKEISKHILEILIRLIPKLHESNSILSITRFLCIIPVPVSVVNVSFQPQQKNVEFNQLDKLSSGDGDLSDLQSNPQIGEMCHYRSEERQLIWQAATFHSGEEHRVITALISNPSNKRSISMVACVEVESAFFALSYIQYAEVQQNESCIQDPSLHFYLNTSALQLVRILFKSSLHK</sequence>
<feature type="compositionally biased region" description="Polar residues" evidence="1">
    <location>
        <begin position="83"/>
        <end position="97"/>
    </location>
</feature>
<dbReference type="OrthoDB" id="10259133at2759"/>
<proteinExistence type="predicted"/>
<gene>
    <name evidence="2" type="ORF">EZS28_012964</name>
</gene>
<evidence type="ECO:0000313" key="3">
    <source>
        <dbReference type="Proteomes" id="UP000324800"/>
    </source>
</evidence>
<reference evidence="2 3" key="1">
    <citation type="submission" date="2019-03" db="EMBL/GenBank/DDBJ databases">
        <title>Single cell metagenomics reveals metabolic interactions within the superorganism composed of flagellate Streblomastix strix and complex community of Bacteroidetes bacteria on its surface.</title>
        <authorList>
            <person name="Treitli S.C."/>
            <person name="Kolisko M."/>
            <person name="Husnik F."/>
            <person name="Keeling P."/>
            <person name="Hampl V."/>
        </authorList>
    </citation>
    <scope>NUCLEOTIDE SEQUENCE [LARGE SCALE GENOMIC DNA]</scope>
    <source>
        <strain evidence="2">ST1C</strain>
    </source>
</reference>